<accession>A0A1X2G2K9</accession>
<evidence type="ECO:0000256" key="3">
    <source>
        <dbReference type="ARBA" id="ARBA00023122"/>
    </source>
</evidence>
<dbReference type="SMART" id="SM00116">
    <property type="entry name" value="CBS"/>
    <property type="match status" value="3"/>
</dbReference>
<reference evidence="6 7" key="1">
    <citation type="submission" date="2016-07" db="EMBL/GenBank/DDBJ databases">
        <title>Pervasive Adenine N6-methylation of Active Genes in Fungi.</title>
        <authorList>
            <consortium name="DOE Joint Genome Institute"/>
            <person name="Mondo S.J."/>
            <person name="Dannebaum R.O."/>
            <person name="Kuo R.C."/>
            <person name="Labutti K."/>
            <person name="Haridas S."/>
            <person name="Kuo A."/>
            <person name="Salamov A."/>
            <person name="Ahrendt S.R."/>
            <person name="Lipzen A."/>
            <person name="Sullivan W."/>
            <person name="Andreopoulos W.B."/>
            <person name="Clum A."/>
            <person name="Lindquist E."/>
            <person name="Daum C."/>
            <person name="Ramamoorthy G.K."/>
            <person name="Gryganskyi A."/>
            <person name="Culley D."/>
            <person name="Magnuson J.K."/>
            <person name="James T.Y."/>
            <person name="O'Malley M.A."/>
            <person name="Stajich J.E."/>
            <person name="Spatafora J.W."/>
            <person name="Visel A."/>
            <person name="Grigoriev I.V."/>
        </authorList>
    </citation>
    <scope>NUCLEOTIDE SEQUENCE [LARGE SCALE GENOMIC DNA]</scope>
    <source>
        <strain evidence="6 7">NRRL 3301</strain>
    </source>
</reference>
<dbReference type="GO" id="GO:0043531">
    <property type="term" value="F:ADP binding"/>
    <property type="evidence" value="ECO:0007669"/>
    <property type="project" value="EnsemblFungi"/>
</dbReference>
<dbReference type="CDD" id="cd04641">
    <property type="entry name" value="CBS_euAMPK_gamma-like_repeat2"/>
    <property type="match status" value="1"/>
</dbReference>
<dbReference type="GO" id="GO:0007031">
    <property type="term" value="P:peroxisome organization"/>
    <property type="evidence" value="ECO:0007669"/>
    <property type="project" value="EnsemblFungi"/>
</dbReference>
<dbReference type="InterPro" id="IPR050511">
    <property type="entry name" value="AMPK_gamma/SDS23_families"/>
</dbReference>
<dbReference type="Pfam" id="PF00571">
    <property type="entry name" value="CBS"/>
    <property type="match status" value="2"/>
</dbReference>
<dbReference type="PANTHER" id="PTHR13780:SF35">
    <property type="entry name" value="LD22662P"/>
    <property type="match status" value="1"/>
</dbReference>
<name>A0A1X2G2K9_9FUNG</name>
<dbReference type="GO" id="GO:0005524">
    <property type="term" value="F:ATP binding"/>
    <property type="evidence" value="ECO:0007669"/>
    <property type="project" value="EnsemblFungi"/>
</dbReference>
<dbReference type="OrthoDB" id="286637at2759"/>
<keyword evidence="7" id="KW-1185">Reference proteome</keyword>
<dbReference type="PANTHER" id="PTHR13780">
    <property type="entry name" value="AMP-ACTIVATED PROTEIN KINASE, GAMMA REGULATORY SUBUNIT"/>
    <property type="match status" value="1"/>
</dbReference>
<evidence type="ECO:0000256" key="4">
    <source>
        <dbReference type="PROSITE-ProRule" id="PRU00703"/>
    </source>
</evidence>
<comment type="similarity">
    <text evidence="1">Belongs to the 5'-AMP-activated protein kinase gamma subunit family.</text>
</comment>
<evidence type="ECO:0000256" key="1">
    <source>
        <dbReference type="ARBA" id="ARBA00006750"/>
    </source>
</evidence>
<dbReference type="GO" id="GO:0004679">
    <property type="term" value="F:AMP-activated protein kinase activity"/>
    <property type="evidence" value="ECO:0007669"/>
    <property type="project" value="EnsemblFungi"/>
</dbReference>
<dbReference type="Proteomes" id="UP000242146">
    <property type="component" value="Unassembled WGS sequence"/>
</dbReference>
<dbReference type="GO" id="GO:0019901">
    <property type="term" value="F:protein kinase binding"/>
    <property type="evidence" value="ECO:0007669"/>
    <property type="project" value="TreeGrafter"/>
</dbReference>
<dbReference type="GO" id="GO:0030447">
    <property type="term" value="P:filamentous growth"/>
    <property type="evidence" value="ECO:0007669"/>
    <property type="project" value="EnsemblFungi"/>
</dbReference>
<feature type="domain" description="CBS" evidence="5">
    <location>
        <begin position="45"/>
        <end position="106"/>
    </location>
</feature>
<dbReference type="GO" id="GO:0005641">
    <property type="term" value="C:nuclear envelope lumen"/>
    <property type="evidence" value="ECO:0007669"/>
    <property type="project" value="EnsemblFungi"/>
</dbReference>
<dbReference type="STRING" id="101127.A0A1X2G2K9"/>
<sequence>MLTVADFINLIKYYYTHSSVDEALKDIDKCELAHLRHVEKQIGAASPQRLHLDPMASLYDTCHLLVKSRAHRVPLLDKEPKSGVEMIVSVVTQYRILKFIAVNFKESHVLRQPLSVLKIGTYKNIATASMDTPVMEIINTFAEQNISAVPIVDERGVVLNVYETIDVMSIVRSEKYYQLDIPVGEALASRPKNYPGVHTCRLNDTLLSIFRTIRKQRVYRLIVVDEHNKLLGIVSLSNILGHLIGL</sequence>
<dbReference type="InterPro" id="IPR046342">
    <property type="entry name" value="CBS_dom_sf"/>
</dbReference>
<dbReference type="GO" id="GO:0006914">
    <property type="term" value="P:autophagy"/>
    <property type="evidence" value="ECO:0007669"/>
    <property type="project" value="EnsemblFungi"/>
</dbReference>
<dbReference type="GO" id="GO:0005737">
    <property type="term" value="C:cytoplasm"/>
    <property type="evidence" value="ECO:0007669"/>
    <property type="project" value="EnsemblFungi"/>
</dbReference>
<keyword evidence="2" id="KW-0677">Repeat</keyword>
<evidence type="ECO:0000313" key="7">
    <source>
        <dbReference type="Proteomes" id="UP000242146"/>
    </source>
</evidence>
<dbReference type="GO" id="GO:0031588">
    <property type="term" value="C:nucleotide-activated protein kinase complex"/>
    <property type="evidence" value="ECO:0007669"/>
    <property type="project" value="EnsemblFungi"/>
</dbReference>
<dbReference type="SUPFAM" id="SSF54631">
    <property type="entry name" value="CBS-domain pair"/>
    <property type="match status" value="2"/>
</dbReference>
<dbReference type="GO" id="GO:0042802">
    <property type="term" value="F:identical protein binding"/>
    <property type="evidence" value="ECO:0007669"/>
    <property type="project" value="EnsemblFungi"/>
</dbReference>
<comment type="caution">
    <text evidence="6">The sequence shown here is derived from an EMBL/GenBank/DDBJ whole genome shotgun (WGS) entry which is preliminary data.</text>
</comment>
<dbReference type="GO" id="GO:0005886">
    <property type="term" value="C:plasma membrane"/>
    <property type="evidence" value="ECO:0007669"/>
    <property type="project" value="EnsemblFungi"/>
</dbReference>
<feature type="domain" description="CBS" evidence="5">
    <location>
        <begin position="193"/>
        <end position="246"/>
    </location>
</feature>
<gene>
    <name evidence="6" type="ORF">DM01DRAFT_1340905</name>
</gene>
<dbReference type="GO" id="GO:0045722">
    <property type="term" value="P:positive regulation of gluconeogenesis"/>
    <property type="evidence" value="ECO:0007669"/>
    <property type="project" value="EnsemblFungi"/>
</dbReference>
<keyword evidence="3 4" id="KW-0129">CBS domain</keyword>
<dbReference type="PROSITE" id="PS51371">
    <property type="entry name" value="CBS"/>
    <property type="match status" value="3"/>
</dbReference>
<dbReference type="GO" id="GO:2000217">
    <property type="term" value="P:regulation of invasive growth in response to glucose limitation"/>
    <property type="evidence" value="ECO:0007669"/>
    <property type="project" value="EnsemblFungi"/>
</dbReference>
<feature type="domain" description="CBS" evidence="5">
    <location>
        <begin position="121"/>
        <end position="181"/>
    </location>
</feature>
<proteinExistence type="inferred from homology"/>
<dbReference type="AlphaFoldDB" id="A0A1X2G2K9"/>
<evidence type="ECO:0000313" key="6">
    <source>
        <dbReference type="EMBL" id="ORX42920.1"/>
    </source>
</evidence>
<dbReference type="GO" id="GO:0043539">
    <property type="term" value="F:protein serine/threonine kinase activator activity"/>
    <property type="evidence" value="ECO:0007669"/>
    <property type="project" value="EnsemblFungi"/>
</dbReference>
<protein>
    <submittedName>
        <fullName evidence="6">CBS-domain-containing protein</fullName>
    </submittedName>
</protein>
<dbReference type="Gene3D" id="3.10.580.10">
    <property type="entry name" value="CBS-domain"/>
    <property type="match status" value="2"/>
</dbReference>
<dbReference type="GO" id="GO:0006357">
    <property type="term" value="P:regulation of transcription by RNA polymerase II"/>
    <property type="evidence" value="ECO:0007669"/>
    <property type="project" value="EnsemblFungi"/>
</dbReference>
<dbReference type="GO" id="GO:0016208">
    <property type="term" value="F:AMP binding"/>
    <property type="evidence" value="ECO:0007669"/>
    <property type="project" value="EnsemblFungi"/>
</dbReference>
<evidence type="ECO:0000259" key="5">
    <source>
        <dbReference type="PROSITE" id="PS51371"/>
    </source>
</evidence>
<dbReference type="InterPro" id="IPR000644">
    <property type="entry name" value="CBS_dom"/>
</dbReference>
<dbReference type="EMBL" id="MCGT01000060">
    <property type="protein sequence ID" value="ORX42920.1"/>
    <property type="molecule type" value="Genomic_DNA"/>
</dbReference>
<evidence type="ECO:0000256" key="2">
    <source>
        <dbReference type="ARBA" id="ARBA00022737"/>
    </source>
</evidence>
<organism evidence="6 7">
    <name type="scientific">Hesseltinella vesiculosa</name>
    <dbReference type="NCBI Taxonomy" id="101127"/>
    <lineage>
        <taxon>Eukaryota</taxon>
        <taxon>Fungi</taxon>
        <taxon>Fungi incertae sedis</taxon>
        <taxon>Mucoromycota</taxon>
        <taxon>Mucoromycotina</taxon>
        <taxon>Mucoromycetes</taxon>
        <taxon>Mucorales</taxon>
        <taxon>Cunninghamellaceae</taxon>
        <taxon>Hesseltinella</taxon>
    </lineage>
</organism>